<dbReference type="EMBL" id="PPHD01004189">
    <property type="protein sequence ID" value="POI33115.1"/>
    <property type="molecule type" value="Genomic_DNA"/>
</dbReference>
<gene>
    <name evidence="1" type="ORF">CIB84_003132</name>
</gene>
<comment type="caution">
    <text evidence="1">The sequence shown here is derived from an EMBL/GenBank/DDBJ whole genome shotgun (WGS) entry which is preliminary data.</text>
</comment>
<protein>
    <submittedName>
        <fullName evidence="1">Uncharacterized protein</fullName>
    </submittedName>
</protein>
<reference evidence="1 2" key="1">
    <citation type="submission" date="2018-01" db="EMBL/GenBank/DDBJ databases">
        <title>Comparison of the Chinese Bamboo Partridge and Red Junglefowl genome sequences highlights the importance of demography in genome evolution.</title>
        <authorList>
            <person name="Tiley G.P."/>
            <person name="Kimball R.T."/>
            <person name="Braun E.L."/>
            <person name="Burleigh J.G."/>
        </authorList>
    </citation>
    <scope>NUCLEOTIDE SEQUENCE [LARGE SCALE GENOMIC DNA]</scope>
    <source>
        <strain evidence="1">RTK389</strain>
        <tissue evidence="1">Blood</tissue>
    </source>
</reference>
<evidence type="ECO:0000313" key="2">
    <source>
        <dbReference type="Proteomes" id="UP000237246"/>
    </source>
</evidence>
<keyword evidence="2" id="KW-1185">Reference proteome</keyword>
<name>A0A2P4T9T0_BAMTH</name>
<feature type="non-terminal residue" evidence="1">
    <location>
        <position position="1"/>
    </location>
</feature>
<proteinExistence type="predicted"/>
<sequence>DIKFKIQSEGIKTAKINRFLNNYRGKPRRLLITECTCTEEIKHFPYLANPSS</sequence>
<dbReference type="AlphaFoldDB" id="A0A2P4T9T0"/>
<accession>A0A2P4T9T0</accession>
<organism evidence="1 2">
    <name type="scientific">Bambusicola thoracicus</name>
    <name type="common">Chinese bamboo-partridge</name>
    <name type="synonym">Perdix thoracica</name>
    <dbReference type="NCBI Taxonomy" id="9083"/>
    <lineage>
        <taxon>Eukaryota</taxon>
        <taxon>Metazoa</taxon>
        <taxon>Chordata</taxon>
        <taxon>Craniata</taxon>
        <taxon>Vertebrata</taxon>
        <taxon>Euteleostomi</taxon>
        <taxon>Archelosauria</taxon>
        <taxon>Archosauria</taxon>
        <taxon>Dinosauria</taxon>
        <taxon>Saurischia</taxon>
        <taxon>Theropoda</taxon>
        <taxon>Coelurosauria</taxon>
        <taxon>Aves</taxon>
        <taxon>Neognathae</taxon>
        <taxon>Galloanserae</taxon>
        <taxon>Galliformes</taxon>
        <taxon>Phasianidae</taxon>
        <taxon>Perdicinae</taxon>
        <taxon>Bambusicola</taxon>
    </lineage>
</organism>
<evidence type="ECO:0000313" key="1">
    <source>
        <dbReference type="EMBL" id="POI33115.1"/>
    </source>
</evidence>
<dbReference type="Proteomes" id="UP000237246">
    <property type="component" value="Unassembled WGS sequence"/>
</dbReference>